<gene>
    <name evidence="2" type="ORF">F7725_009898</name>
</gene>
<evidence type="ECO:0000259" key="1">
    <source>
        <dbReference type="PROSITE" id="PS50897"/>
    </source>
</evidence>
<dbReference type="AlphaFoldDB" id="A0A7J5XMA7"/>
<dbReference type="Pfam" id="PF10607">
    <property type="entry name" value="CTLH"/>
    <property type="match status" value="1"/>
</dbReference>
<evidence type="ECO:0000313" key="3">
    <source>
        <dbReference type="Proteomes" id="UP000518266"/>
    </source>
</evidence>
<dbReference type="InterPro" id="IPR013144">
    <property type="entry name" value="CRA_dom"/>
</dbReference>
<dbReference type="PANTHER" id="PTHR12170">
    <property type="entry name" value="MACROPHAGE ERYTHROBLAST ATTACHER-RELATED"/>
    <property type="match status" value="1"/>
</dbReference>
<dbReference type="PROSITE" id="PS50897">
    <property type="entry name" value="CTLH"/>
    <property type="match status" value="1"/>
</dbReference>
<feature type="domain" description="CTLH" evidence="1">
    <location>
        <begin position="169"/>
        <end position="204"/>
    </location>
</feature>
<dbReference type="GO" id="GO:0004842">
    <property type="term" value="F:ubiquitin-protein transferase activity"/>
    <property type="evidence" value="ECO:0007669"/>
    <property type="project" value="InterPro"/>
</dbReference>
<dbReference type="EMBL" id="JAAKFY010000022">
    <property type="protein sequence ID" value="KAF3838130.1"/>
    <property type="molecule type" value="Genomic_DNA"/>
</dbReference>
<dbReference type="InterPro" id="IPR006595">
    <property type="entry name" value="CTLH_C"/>
</dbReference>
<reference evidence="2 3" key="1">
    <citation type="submission" date="2020-03" db="EMBL/GenBank/DDBJ databases">
        <title>Dissostichus mawsoni Genome sequencing and assembly.</title>
        <authorList>
            <person name="Park H."/>
        </authorList>
    </citation>
    <scope>NUCLEOTIDE SEQUENCE [LARGE SCALE GENOMIC DNA]</scope>
    <source>
        <strain evidence="2">DM0001</strain>
        <tissue evidence="2">Muscle</tissue>
    </source>
</reference>
<dbReference type="PANTHER" id="PTHR12170:SF6">
    <property type="entry name" value="E3 UBIQUITIN-PROTEIN TRANSFERASE RMND5B"/>
    <property type="match status" value="1"/>
</dbReference>
<dbReference type="GO" id="GO:0005737">
    <property type="term" value="C:cytoplasm"/>
    <property type="evidence" value="ECO:0007669"/>
    <property type="project" value="TreeGrafter"/>
</dbReference>
<dbReference type="GO" id="GO:0043161">
    <property type="term" value="P:proteasome-mediated ubiquitin-dependent protein catabolic process"/>
    <property type="evidence" value="ECO:0007669"/>
    <property type="project" value="InterPro"/>
</dbReference>
<dbReference type="InterPro" id="IPR045098">
    <property type="entry name" value="Fyv10_fam"/>
</dbReference>
<keyword evidence="3" id="KW-1185">Reference proteome</keyword>
<protein>
    <recommendedName>
        <fullName evidence="1">CTLH domain-containing protein</fullName>
    </recommendedName>
</protein>
<dbReference type="InterPro" id="IPR024964">
    <property type="entry name" value="CTLH/CRA"/>
</dbReference>
<dbReference type="Proteomes" id="UP000518266">
    <property type="component" value="Unassembled WGS sequence"/>
</dbReference>
<dbReference type="SMART" id="SM00757">
    <property type="entry name" value="CRA"/>
    <property type="match status" value="1"/>
</dbReference>
<proteinExistence type="predicted"/>
<dbReference type="GO" id="GO:0005634">
    <property type="term" value="C:nucleus"/>
    <property type="evidence" value="ECO:0007669"/>
    <property type="project" value="TreeGrafter"/>
</dbReference>
<accession>A0A7J5XMA7</accession>
<dbReference type="GO" id="GO:0034657">
    <property type="term" value="C:GID complex"/>
    <property type="evidence" value="ECO:0007669"/>
    <property type="project" value="TreeGrafter"/>
</dbReference>
<dbReference type="OrthoDB" id="1933281at2759"/>
<name>A0A7J5XMA7_DISMA</name>
<evidence type="ECO:0000313" key="2">
    <source>
        <dbReference type="EMBL" id="KAF3838130.1"/>
    </source>
</evidence>
<sequence>MEQCACVERELEKVLHRFVMYGHQSEERLDELLRSVCEIRGQLVAFGVQDADLSVLSQTMAQCCKNIKETVQMLASRHKDIHGSVSKVGKAIDRNFDAEISAVVAETVWDTPERQKYLSETIVEHLYRQGMLSVAEDLCQVGAECLQHVLCKHSLNTINLRKTIRLQMWAVTNRQRLLDLNSSLEFKLHRLYFISLLSGGIGNQMEALQYARHFQPFASQHQRDIQILMGSLVYLRHGIDNSPYRSLLETNQWAEICNIFTRDACSLLGLSVESPLSVSFASGCMALPVLMNIKQVIEQRQCSGVWTHKDELPIEIDLGKKCWYHSVFACPILRQQTSESNPPMKLICGHLWHFSFQCPISAPSFCSSCSLLLSACPQLVQLLLQRFVAVVHLQVAGLQLLLVADDLVLFCLPCLPLFFESHGLALALASLQQELCAQTLLCGAPADSCKQEVHMASTTGQQSRGEEHLRRCDPCRTSFSASIWPSLLRRSVRVPELRLQLEDLTQLLGHLRLGVPQLLLQQGDLP</sequence>
<organism evidence="2 3">
    <name type="scientific">Dissostichus mawsoni</name>
    <name type="common">Antarctic cod</name>
    <dbReference type="NCBI Taxonomy" id="36200"/>
    <lineage>
        <taxon>Eukaryota</taxon>
        <taxon>Metazoa</taxon>
        <taxon>Chordata</taxon>
        <taxon>Craniata</taxon>
        <taxon>Vertebrata</taxon>
        <taxon>Euteleostomi</taxon>
        <taxon>Actinopterygii</taxon>
        <taxon>Neopterygii</taxon>
        <taxon>Teleostei</taxon>
        <taxon>Neoteleostei</taxon>
        <taxon>Acanthomorphata</taxon>
        <taxon>Eupercaria</taxon>
        <taxon>Perciformes</taxon>
        <taxon>Notothenioidei</taxon>
        <taxon>Nototheniidae</taxon>
        <taxon>Dissostichus</taxon>
    </lineage>
</organism>
<comment type="caution">
    <text evidence="2">The sequence shown here is derived from an EMBL/GenBank/DDBJ whole genome shotgun (WGS) entry which is preliminary data.</text>
</comment>